<feature type="transmembrane region" description="Helical" evidence="7">
    <location>
        <begin position="12"/>
        <end position="36"/>
    </location>
</feature>
<dbReference type="InterPro" id="IPR048279">
    <property type="entry name" value="MdtK-like"/>
</dbReference>
<reference evidence="9" key="1">
    <citation type="submission" date="2015-06" db="EMBL/GenBank/DDBJ databases">
        <authorList>
            <person name="Urmite Genomes"/>
        </authorList>
    </citation>
    <scope>NUCLEOTIDE SEQUENCE [LARGE SCALE GENOMIC DNA]</scope>
    <source>
        <strain evidence="9">CSUR P1867</strain>
    </source>
</reference>
<evidence type="ECO:0000313" key="9">
    <source>
        <dbReference type="Proteomes" id="UP000183920"/>
    </source>
</evidence>
<name>A0A0G4Q719_9GAMM</name>
<dbReference type="EMBL" id="CVRY01000003">
    <property type="protein sequence ID" value="CRL61682.1"/>
    <property type="molecule type" value="Genomic_DNA"/>
</dbReference>
<keyword evidence="3" id="KW-1003">Cell membrane</keyword>
<proteinExistence type="predicted"/>
<feature type="transmembrane region" description="Helical" evidence="7">
    <location>
        <begin position="161"/>
        <end position="183"/>
    </location>
</feature>
<evidence type="ECO:0000256" key="4">
    <source>
        <dbReference type="ARBA" id="ARBA00022692"/>
    </source>
</evidence>
<evidence type="ECO:0000256" key="2">
    <source>
        <dbReference type="ARBA" id="ARBA00022448"/>
    </source>
</evidence>
<comment type="subcellular location">
    <subcellularLocation>
        <location evidence="1">Cell inner membrane</location>
        <topology evidence="1">Multi-pass membrane protein</topology>
    </subcellularLocation>
</comment>
<dbReference type="GO" id="GO:0015297">
    <property type="term" value="F:antiporter activity"/>
    <property type="evidence" value="ECO:0007669"/>
    <property type="project" value="InterPro"/>
</dbReference>
<dbReference type="AlphaFoldDB" id="A0A0G4Q719"/>
<keyword evidence="6 7" id="KW-0472">Membrane</keyword>
<dbReference type="PANTHER" id="PTHR42925:SF1">
    <property type="entry name" value="VIRULENCE FACTOR MVIN"/>
    <property type="match status" value="1"/>
</dbReference>
<gene>
    <name evidence="8" type="primary">norM</name>
    <name evidence="8" type="ORF">BN1804_01592</name>
</gene>
<feature type="transmembrane region" description="Helical" evidence="7">
    <location>
        <begin position="317"/>
        <end position="333"/>
    </location>
</feature>
<feature type="transmembrane region" description="Helical" evidence="7">
    <location>
        <begin position="195"/>
        <end position="216"/>
    </location>
</feature>
<dbReference type="GO" id="GO:0042910">
    <property type="term" value="F:xenobiotic transmembrane transporter activity"/>
    <property type="evidence" value="ECO:0007669"/>
    <property type="project" value="InterPro"/>
</dbReference>
<feature type="transmembrane region" description="Helical" evidence="7">
    <location>
        <begin position="56"/>
        <end position="76"/>
    </location>
</feature>
<dbReference type="Pfam" id="PF01554">
    <property type="entry name" value="MatE"/>
    <property type="match status" value="2"/>
</dbReference>
<dbReference type="GO" id="GO:0005886">
    <property type="term" value="C:plasma membrane"/>
    <property type="evidence" value="ECO:0007669"/>
    <property type="project" value="UniProtKB-SubCell"/>
</dbReference>
<evidence type="ECO:0000256" key="7">
    <source>
        <dbReference type="SAM" id="Phobius"/>
    </source>
</evidence>
<feature type="transmembrane region" description="Helical" evidence="7">
    <location>
        <begin position="384"/>
        <end position="404"/>
    </location>
</feature>
<feature type="transmembrane region" description="Helical" evidence="7">
    <location>
        <begin position="236"/>
        <end position="255"/>
    </location>
</feature>
<dbReference type="InterPro" id="IPR047135">
    <property type="entry name" value="YsiQ"/>
</dbReference>
<dbReference type="NCBIfam" id="TIGR00797">
    <property type="entry name" value="matE"/>
    <property type="match status" value="1"/>
</dbReference>
<evidence type="ECO:0000256" key="5">
    <source>
        <dbReference type="ARBA" id="ARBA00022989"/>
    </source>
</evidence>
<organism evidence="8 9">
    <name type="scientific">Proteus penneri</name>
    <dbReference type="NCBI Taxonomy" id="102862"/>
    <lineage>
        <taxon>Bacteria</taxon>
        <taxon>Pseudomonadati</taxon>
        <taxon>Pseudomonadota</taxon>
        <taxon>Gammaproteobacteria</taxon>
        <taxon>Enterobacterales</taxon>
        <taxon>Morganellaceae</taxon>
        <taxon>Proteus</taxon>
    </lineage>
</organism>
<dbReference type="PIRSF" id="PIRSF006603">
    <property type="entry name" value="DinF"/>
    <property type="match status" value="1"/>
</dbReference>
<feature type="transmembrane region" description="Helical" evidence="7">
    <location>
        <begin position="88"/>
        <end position="110"/>
    </location>
</feature>
<evidence type="ECO:0000256" key="1">
    <source>
        <dbReference type="ARBA" id="ARBA00004429"/>
    </source>
</evidence>
<keyword evidence="5 7" id="KW-1133">Transmembrane helix</keyword>
<evidence type="ECO:0000313" key="8">
    <source>
        <dbReference type="EMBL" id="CRL61682.1"/>
    </source>
</evidence>
<dbReference type="Proteomes" id="UP000183920">
    <property type="component" value="Unassembled WGS sequence"/>
</dbReference>
<dbReference type="RefSeq" id="WP_072063637.1">
    <property type="nucleotide sequence ID" value="NZ_CVRY01000003.1"/>
</dbReference>
<evidence type="ECO:0000256" key="6">
    <source>
        <dbReference type="ARBA" id="ARBA00023136"/>
    </source>
</evidence>
<accession>A0A0G4Q719</accession>
<feature type="transmembrane region" description="Helical" evidence="7">
    <location>
        <begin position="130"/>
        <end position="154"/>
    </location>
</feature>
<dbReference type="InterPro" id="IPR002528">
    <property type="entry name" value="MATE_fam"/>
</dbReference>
<keyword evidence="2" id="KW-0813">Transport</keyword>
<dbReference type="PANTHER" id="PTHR42925">
    <property type="entry name" value="MULTIDRUG AND TOXIN EFFLUX PROTEIN MATE FAMILY"/>
    <property type="match status" value="1"/>
</dbReference>
<feature type="transmembrane region" description="Helical" evidence="7">
    <location>
        <begin position="275"/>
        <end position="296"/>
    </location>
</feature>
<protein>
    <submittedName>
        <fullName evidence="8">Multidrug resistance protein NorM</fullName>
    </submittedName>
</protein>
<sequence length="446" mass="49670">MHQSDVADRSLFSLSWPIFIDIFLHLATLLINTYMVSHVSTAYLAAMGVGNQVFDLFITIFSFISVGCSVVIAQYLGAGKKEKASQAIHISIAFNALLGISSALIILFFGYNILHIMNTPEHLVQDGYNYLHIIGICLIPEAISIILAACLRVYGKSKAAMYVTLIANIITVIGNMIVLYGFFGLPQYGLVGVAWSTVVGRIIAVILLCGLLFYGLRIKFEAKQLVVWSKNMLGKILHIGLPAAGENLVWILHYMTASAFIGLMGEVPLAAQTLYFQLSLFLMLFGIAISIGNEILVGHLVGAKRFDDAFTRGWKSLKTGVIFTIGVVIVYWFMRDPILYSITEDQRIIDQLIPLFILSVFLEPGRTFNIVMVNALRAAGDAKFPLMTAICFMWGVAIPVGYFLGIKMEMGLIGIWIGFLCDEWLRGLTNAWRWRSRKWQTKRLDI</sequence>
<dbReference type="CDD" id="cd13134">
    <property type="entry name" value="MATE_like_8"/>
    <property type="match status" value="1"/>
</dbReference>
<evidence type="ECO:0000256" key="3">
    <source>
        <dbReference type="ARBA" id="ARBA00022475"/>
    </source>
</evidence>
<keyword evidence="4 7" id="KW-0812">Transmembrane</keyword>